<proteinExistence type="predicted"/>
<evidence type="ECO:0000313" key="1">
    <source>
        <dbReference type="EMBL" id="SDR99903.1"/>
    </source>
</evidence>
<dbReference type="Gene3D" id="3.30.530.20">
    <property type="match status" value="1"/>
</dbReference>
<organism evidence="1 2">
    <name type="scientific">Agrococcus carbonis</name>
    <dbReference type="NCBI Taxonomy" id="684552"/>
    <lineage>
        <taxon>Bacteria</taxon>
        <taxon>Bacillati</taxon>
        <taxon>Actinomycetota</taxon>
        <taxon>Actinomycetes</taxon>
        <taxon>Micrococcales</taxon>
        <taxon>Microbacteriaceae</taxon>
        <taxon>Agrococcus</taxon>
    </lineage>
</organism>
<dbReference type="AlphaFoldDB" id="A0A1H1NM10"/>
<dbReference type="InterPro" id="IPR019587">
    <property type="entry name" value="Polyketide_cyclase/dehydratase"/>
</dbReference>
<dbReference type="SUPFAM" id="SSF55961">
    <property type="entry name" value="Bet v1-like"/>
    <property type="match status" value="1"/>
</dbReference>
<dbReference type="InterPro" id="IPR023393">
    <property type="entry name" value="START-like_dom_sf"/>
</dbReference>
<dbReference type="STRING" id="684552.SAMN04489719_1304"/>
<accession>A0A1H1NM10</accession>
<dbReference type="OrthoDB" id="3779617at2"/>
<dbReference type="EMBL" id="LT629734">
    <property type="protein sequence ID" value="SDR99903.1"/>
    <property type="molecule type" value="Genomic_DNA"/>
</dbReference>
<protein>
    <submittedName>
        <fullName evidence="1">Uncharacterized conserved protein YndB, AHSA1/START domain</fullName>
    </submittedName>
</protein>
<sequence length="153" mass="17603">MAVYEFELERVIAAPIEAVFDRLADIEGHHDWMPHKRTIFRATEQTSPGPPRRGTTYVDRTSVGSTPGEIAVFERPTRLVYHWWEPWRGRIIAEGWPGYELTDAGDGTTRVRHTARLQVRGTRQLAMPVYRVLAKRERTTTLEALQASFAQEQ</sequence>
<name>A0A1H1NM10_9MICO</name>
<reference evidence="2" key="1">
    <citation type="submission" date="2016-10" db="EMBL/GenBank/DDBJ databases">
        <authorList>
            <person name="Varghese N."/>
            <person name="Submissions S."/>
        </authorList>
    </citation>
    <scope>NUCLEOTIDE SEQUENCE [LARGE SCALE GENOMIC DNA]</scope>
    <source>
        <strain evidence="2">DSM 22965</strain>
    </source>
</reference>
<dbReference type="RefSeq" id="WP_092666257.1">
    <property type="nucleotide sequence ID" value="NZ_LT629734.1"/>
</dbReference>
<keyword evidence="2" id="KW-1185">Reference proteome</keyword>
<evidence type="ECO:0000313" key="2">
    <source>
        <dbReference type="Proteomes" id="UP000199649"/>
    </source>
</evidence>
<dbReference type="Proteomes" id="UP000199649">
    <property type="component" value="Chromosome I"/>
</dbReference>
<gene>
    <name evidence="1" type="ORF">SAMN04489719_1304</name>
</gene>
<dbReference type="Pfam" id="PF10604">
    <property type="entry name" value="Polyketide_cyc2"/>
    <property type="match status" value="1"/>
</dbReference>